<proteinExistence type="predicted"/>
<evidence type="ECO:0000256" key="1">
    <source>
        <dbReference type="SAM" id="MobiDB-lite"/>
    </source>
</evidence>
<gene>
    <name evidence="3" type="ORF">KDL28_20030</name>
</gene>
<feature type="transmembrane region" description="Helical" evidence="2">
    <location>
        <begin position="32"/>
        <end position="53"/>
    </location>
</feature>
<evidence type="ECO:0000313" key="3">
    <source>
        <dbReference type="EMBL" id="MCO1657350.1"/>
    </source>
</evidence>
<dbReference type="EMBL" id="JAGSOV010000041">
    <property type="protein sequence ID" value="MCO1657350.1"/>
    <property type="molecule type" value="Genomic_DNA"/>
</dbReference>
<feature type="compositionally biased region" description="Acidic residues" evidence="1">
    <location>
        <begin position="388"/>
        <end position="401"/>
    </location>
</feature>
<keyword evidence="2" id="KW-0472">Membrane</keyword>
<reference evidence="3" key="1">
    <citation type="submission" date="2021-04" db="EMBL/GenBank/DDBJ databases">
        <title>Pseudonocardia sp. nov., isolated from sandy soil of mangrove forest.</title>
        <authorList>
            <person name="Zan Z."/>
            <person name="Huang R."/>
            <person name="Liu W."/>
        </authorList>
    </citation>
    <scope>NUCLEOTIDE SEQUENCE</scope>
    <source>
        <strain evidence="3">S2-4</strain>
    </source>
</reference>
<keyword evidence="4" id="KW-1185">Reference proteome</keyword>
<feature type="transmembrane region" description="Helical" evidence="2">
    <location>
        <begin position="7"/>
        <end position="26"/>
    </location>
</feature>
<accession>A0ABT1A345</accession>
<sequence length="401" mass="43534">MNDKQTRAAVVHGVAGLAAIVLLWWLSSTFGWPTPVLVVLVLVLLGVVGVSAFRTLWKSGPQPEPFPMGPPRPVAAAPIPPASAPIGPIAIASGDVAYRFHFTATVHWQQKAGDSPEGRIRRGAHAQEALLDRAIDAARAIAPVDHATAAHRLAAALSEPLVAARAAVQVWATDVRVDLAEEDSQRLTKLQRMQKDVRLWEQERAHEKEIRRYLGEDALASSGTALVWWLARHEDDIRGAVERIPDLTRISAVAQGLPAEPMLDDEWTAERQEHDGTVPDQGARGTTEPANDEHWYNPAEPSTPVDAARDLLDGLFPQNDADRARAARHLALLVERWGQRDLAHSLRGRDGDSDEASWAASRPHDHITESEPSEASNTGAPSSAADQAGDEDDDFAGDPQR</sequence>
<feature type="compositionally biased region" description="Polar residues" evidence="1">
    <location>
        <begin position="373"/>
        <end position="385"/>
    </location>
</feature>
<dbReference type="RefSeq" id="WP_252440966.1">
    <property type="nucleotide sequence ID" value="NZ_JAGSOV010000041.1"/>
</dbReference>
<feature type="region of interest" description="Disordered" evidence="1">
    <location>
        <begin position="275"/>
        <end position="306"/>
    </location>
</feature>
<protein>
    <submittedName>
        <fullName evidence="3">Uncharacterized protein</fullName>
    </submittedName>
</protein>
<dbReference type="Proteomes" id="UP001165283">
    <property type="component" value="Unassembled WGS sequence"/>
</dbReference>
<evidence type="ECO:0000256" key="2">
    <source>
        <dbReference type="SAM" id="Phobius"/>
    </source>
</evidence>
<keyword evidence="2" id="KW-1133">Transmembrane helix</keyword>
<organism evidence="3 4">
    <name type="scientific">Pseudonocardia humida</name>
    <dbReference type="NCBI Taxonomy" id="2800819"/>
    <lineage>
        <taxon>Bacteria</taxon>
        <taxon>Bacillati</taxon>
        <taxon>Actinomycetota</taxon>
        <taxon>Actinomycetes</taxon>
        <taxon>Pseudonocardiales</taxon>
        <taxon>Pseudonocardiaceae</taxon>
        <taxon>Pseudonocardia</taxon>
    </lineage>
</organism>
<name>A0ABT1A345_9PSEU</name>
<evidence type="ECO:0000313" key="4">
    <source>
        <dbReference type="Proteomes" id="UP001165283"/>
    </source>
</evidence>
<comment type="caution">
    <text evidence="3">The sequence shown here is derived from an EMBL/GenBank/DDBJ whole genome shotgun (WGS) entry which is preliminary data.</text>
</comment>
<keyword evidence="2" id="KW-0812">Transmembrane</keyword>
<feature type="region of interest" description="Disordered" evidence="1">
    <location>
        <begin position="345"/>
        <end position="401"/>
    </location>
</feature>